<keyword evidence="2" id="KW-0456">Lyase</keyword>
<proteinExistence type="predicted"/>
<dbReference type="InterPro" id="IPR027565">
    <property type="entry name" value="Cupin_WbuC"/>
</dbReference>
<reference evidence="2 3" key="1">
    <citation type="journal article" date="2015" name="Genome Announc.">
        <title>Complete Genome Sequence of the Novel Leech Symbiont Mucinivorans hirudinis M3T.</title>
        <authorList>
            <person name="Nelson M.C."/>
            <person name="Bomar L."/>
            <person name="Graf J."/>
        </authorList>
    </citation>
    <scope>NUCLEOTIDE SEQUENCE [LARGE SCALE GENOMIC DNA]</scope>
    <source>
        <strain evidence="3">M3</strain>
    </source>
</reference>
<dbReference type="SUPFAM" id="SSF51182">
    <property type="entry name" value="RmlC-like cupins"/>
    <property type="match status" value="1"/>
</dbReference>
<accession>A0A060R8Y5</accession>
<organism evidence="2 3">
    <name type="scientific">Mucinivorans hirudinis</name>
    <dbReference type="NCBI Taxonomy" id="1433126"/>
    <lineage>
        <taxon>Bacteria</taxon>
        <taxon>Pseudomonadati</taxon>
        <taxon>Bacteroidota</taxon>
        <taxon>Bacteroidia</taxon>
        <taxon>Bacteroidales</taxon>
        <taxon>Rikenellaceae</taxon>
        <taxon>Mucinivorans</taxon>
    </lineage>
</organism>
<dbReference type="GO" id="GO:0004834">
    <property type="term" value="F:tryptophan synthase activity"/>
    <property type="evidence" value="ECO:0007669"/>
    <property type="project" value="UniProtKB-EC"/>
</dbReference>
<dbReference type="InterPro" id="IPR011051">
    <property type="entry name" value="RmlC_Cupin_sf"/>
</dbReference>
<dbReference type="CDD" id="cd07005">
    <property type="entry name" value="cupin_WbuC-like"/>
    <property type="match status" value="1"/>
</dbReference>
<dbReference type="Pfam" id="PF19480">
    <property type="entry name" value="DUF6016"/>
    <property type="match status" value="1"/>
</dbReference>
<sequence length="129" mass="14452">MLIDENMLDTLSGKARTSERLRMNLNFHSGAESKSQRLLNALEVGTVVPQHRHRATGETYIVLRGALNVFFHDEQGEISATFLLNPQEGVYGVDIPQGQWHSLEVLEQGTTIFEVKDGPYTPLCGEDIR</sequence>
<dbReference type="KEGG" id="rbc:BN938_1954"/>
<dbReference type="OrthoDB" id="981227at2"/>
<evidence type="ECO:0000259" key="1">
    <source>
        <dbReference type="Pfam" id="PF19480"/>
    </source>
</evidence>
<keyword evidence="3" id="KW-1185">Reference proteome</keyword>
<evidence type="ECO:0000313" key="2">
    <source>
        <dbReference type="EMBL" id="CDN32031.1"/>
    </source>
</evidence>
<dbReference type="EC" id="4.2.1.20" evidence="2"/>
<dbReference type="InterPro" id="IPR014710">
    <property type="entry name" value="RmlC-like_jellyroll"/>
</dbReference>
<dbReference type="NCBIfam" id="TIGR04366">
    <property type="entry name" value="cupin_WbuC"/>
    <property type="match status" value="1"/>
</dbReference>
<dbReference type="PATRIC" id="fig|1433126.3.peg.1930"/>
<dbReference type="Gene3D" id="2.60.120.10">
    <property type="entry name" value="Jelly Rolls"/>
    <property type="match status" value="1"/>
</dbReference>
<dbReference type="AlphaFoldDB" id="A0A060R8Y5"/>
<dbReference type="STRING" id="1433126.BN938_1954"/>
<name>A0A060R8Y5_9BACT</name>
<dbReference type="eggNOG" id="COG0662">
    <property type="taxonomic scope" value="Bacteria"/>
</dbReference>
<evidence type="ECO:0000313" key="3">
    <source>
        <dbReference type="Proteomes" id="UP000027616"/>
    </source>
</evidence>
<gene>
    <name evidence="2" type="ORF">BN938_1954</name>
</gene>
<dbReference type="HOGENOM" id="CLU_121835_0_0_10"/>
<protein>
    <submittedName>
        <fullName evidence="2">Tryptophan synthase beta chain like</fullName>
        <ecNumber evidence="2">4.2.1.20</ecNumber>
    </submittedName>
</protein>
<dbReference type="InterPro" id="IPR046058">
    <property type="entry name" value="WbuC_cupin"/>
</dbReference>
<feature type="domain" description="Cupin fold metalloprotein WbuC cupin" evidence="1">
    <location>
        <begin position="3"/>
        <end position="83"/>
    </location>
</feature>
<dbReference type="Proteomes" id="UP000027616">
    <property type="component" value="Chromosome I"/>
</dbReference>
<dbReference type="EMBL" id="HG934468">
    <property type="protein sequence ID" value="CDN32031.1"/>
    <property type="molecule type" value="Genomic_DNA"/>
</dbReference>